<dbReference type="SMART" id="SM00220">
    <property type="entry name" value="S_TKc"/>
    <property type="match status" value="1"/>
</dbReference>
<accession>A0A2T0TAF7</accession>
<evidence type="ECO:0000256" key="2">
    <source>
        <dbReference type="ARBA" id="ARBA00022527"/>
    </source>
</evidence>
<keyword evidence="6" id="KW-0067">ATP-binding</keyword>
<name>A0A2T0TAF7_9PSEU</name>
<evidence type="ECO:0000256" key="6">
    <source>
        <dbReference type="ARBA" id="ARBA00022840"/>
    </source>
</evidence>
<dbReference type="PANTHER" id="PTHR43289:SF6">
    <property type="entry name" value="SERINE_THREONINE-PROTEIN KINASE NEKL-3"/>
    <property type="match status" value="1"/>
</dbReference>
<dbReference type="OrthoDB" id="3679634at2"/>
<dbReference type="PROSITE" id="PS00108">
    <property type="entry name" value="PROTEIN_KINASE_ST"/>
    <property type="match status" value="1"/>
</dbReference>
<keyword evidence="5 9" id="KW-0418">Kinase</keyword>
<dbReference type="EMBL" id="PVTF01000004">
    <property type="protein sequence ID" value="PRY42640.1"/>
    <property type="molecule type" value="Genomic_DNA"/>
</dbReference>
<keyword evidence="10" id="KW-1185">Reference proteome</keyword>
<evidence type="ECO:0000259" key="8">
    <source>
        <dbReference type="PROSITE" id="PS50011"/>
    </source>
</evidence>
<dbReference type="InterPro" id="IPR000719">
    <property type="entry name" value="Prot_kinase_dom"/>
</dbReference>
<feature type="compositionally biased region" description="Low complexity" evidence="7">
    <location>
        <begin position="312"/>
        <end position="358"/>
    </location>
</feature>
<dbReference type="AlphaFoldDB" id="A0A2T0TAF7"/>
<dbReference type="GO" id="GO:0004674">
    <property type="term" value="F:protein serine/threonine kinase activity"/>
    <property type="evidence" value="ECO:0007669"/>
    <property type="project" value="UniProtKB-KW"/>
</dbReference>
<dbReference type="Proteomes" id="UP000239494">
    <property type="component" value="Unassembled WGS sequence"/>
</dbReference>
<feature type="domain" description="Protein kinase" evidence="8">
    <location>
        <begin position="1"/>
        <end position="237"/>
    </location>
</feature>
<evidence type="ECO:0000256" key="5">
    <source>
        <dbReference type="ARBA" id="ARBA00022777"/>
    </source>
</evidence>
<dbReference type="GO" id="GO:0005524">
    <property type="term" value="F:ATP binding"/>
    <property type="evidence" value="ECO:0007669"/>
    <property type="project" value="UniProtKB-KW"/>
</dbReference>
<dbReference type="SUPFAM" id="SSF56112">
    <property type="entry name" value="Protein kinase-like (PK-like)"/>
    <property type="match status" value="1"/>
</dbReference>
<evidence type="ECO:0000256" key="1">
    <source>
        <dbReference type="ARBA" id="ARBA00012513"/>
    </source>
</evidence>
<organism evidence="9 10">
    <name type="scientific">Umezawaea tangerina</name>
    <dbReference type="NCBI Taxonomy" id="84725"/>
    <lineage>
        <taxon>Bacteria</taxon>
        <taxon>Bacillati</taxon>
        <taxon>Actinomycetota</taxon>
        <taxon>Actinomycetes</taxon>
        <taxon>Pseudonocardiales</taxon>
        <taxon>Pseudonocardiaceae</taxon>
        <taxon>Umezawaea</taxon>
    </lineage>
</organism>
<sequence length="486" mass="50606">MGVVWLAEDLVIGRRVALKELPTSSPLEAERVLREARTAGRLNSPNVVGVYDVVVEDGATYLVMELVEAPTLADVMKREGALPAERVVSIGLHVLSALETAHAAGIVHRDVKPSNIMVLPDGGAKLADFGIARAMDDPRLTATGSMMGTPGYMAPELFNGAVPTPASDLWALGATLFHAVEGRAPFLRDTTASTMHAVLYEPPVLAVGSGPLAAVVMRLLTRAVEGRPTAAQVRELLRRPGEPETVVMEPVTSYATRPVDTPEWTEEVSAKPKRRKAFLVAGAVLVAAAVAAGFLLQPKLGGEATPVPGGLAQSSGAVTTTSAAPSSAPSSGSPAPTTTTETTTQSVPPPVVTTTTDAPKPPPESVQLLRYRNAAGWHYSGTAKVAPPAGFAAEGGMGKLLANPDPGTKPLYSCALTGTEDRMSSLSANCEGNAVYGLLGYVLDAKPADVPSLPLFRCNAGAHHFDSVTTDCEGQPVEFQYGWVLG</sequence>
<evidence type="ECO:0000256" key="3">
    <source>
        <dbReference type="ARBA" id="ARBA00022679"/>
    </source>
</evidence>
<dbReference type="Pfam" id="PF00069">
    <property type="entry name" value="Pkinase"/>
    <property type="match status" value="1"/>
</dbReference>
<evidence type="ECO:0000256" key="7">
    <source>
        <dbReference type="SAM" id="MobiDB-lite"/>
    </source>
</evidence>
<keyword evidence="4" id="KW-0547">Nucleotide-binding</keyword>
<keyword evidence="2 9" id="KW-0723">Serine/threonine-protein kinase</keyword>
<dbReference type="EC" id="2.7.11.1" evidence="1"/>
<dbReference type="CDD" id="cd14014">
    <property type="entry name" value="STKc_PknB_like"/>
    <property type="match status" value="1"/>
</dbReference>
<reference evidence="9 10" key="1">
    <citation type="submission" date="2018-03" db="EMBL/GenBank/DDBJ databases">
        <title>Genomic Encyclopedia of Archaeal and Bacterial Type Strains, Phase II (KMG-II): from individual species to whole genera.</title>
        <authorList>
            <person name="Goeker M."/>
        </authorList>
    </citation>
    <scope>NUCLEOTIDE SEQUENCE [LARGE SCALE GENOMIC DNA]</scope>
    <source>
        <strain evidence="9 10">DSM 44720</strain>
    </source>
</reference>
<evidence type="ECO:0000313" key="9">
    <source>
        <dbReference type="EMBL" id="PRY42640.1"/>
    </source>
</evidence>
<dbReference type="InterPro" id="IPR011009">
    <property type="entry name" value="Kinase-like_dom_sf"/>
</dbReference>
<evidence type="ECO:0000313" key="10">
    <source>
        <dbReference type="Proteomes" id="UP000239494"/>
    </source>
</evidence>
<proteinExistence type="predicted"/>
<dbReference type="Gene3D" id="1.10.510.10">
    <property type="entry name" value="Transferase(Phosphotransferase) domain 1"/>
    <property type="match status" value="1"/>
</dbReference>
<keyword evidence="3" id="KW-0808">Transferase</keyword>
<dbReference type="PROSITE" id="PS50011">
    <property type="entry name" value="PROTEIN_KINASE_DOM"/>
    <property type="match status" value="1"/>
</dbReference>
<comment type="caution">
    <text evidence="9">The sequence shown here is derived from an EMBL/GenBank/DDBJ whole genome shotgun (WGS) entry which is preliminary data.</text>
</comment>
<gene>
    <name evidence="9" type="ORF">CLV43_104475</name>
</gene>
<dbReference type="InterPro" id="IPR008271">
    <property type="entry name" value="Ser/Thr_kinase_AS"/>
</dbReference>
<dbReference type="PANTHER" id="PTHR43289">
    <property type="entry name" value="MITOGEN-ACTIVATED PROTEIN KINASE KINASE KINASE 20-RELATED"/>
    <property type="match status" value="1"/>
</dbReference>
<feature type="region of interest" description="Disordered" evidence="7">
    <location>
        <begin position="307"/>
        <end position="365"/>
    </location>
</feature>
<dbReference type="Gene3D" id="3.30.200.20">
    <property type="entry name" value="Phosphorylase Kinase, domain 1"/>
    <property type="match status" value="1"/>
</dbReference>
<evidence type="ECO:0000256" key="4">
    <source>
        <dbReference type="ARBA" id="ARBA00022741"/>
    </source>
</evidence>
<protein>
    <recommendedName>
        <fullName evidence="1">non-specific serine/threonine protein kinase</fullName>
        <ecNumber evidence="1">2.7.11.1</ecNumber>
    </recommendedName>
</protein>